<evidence type="ECO:0000256" key="9">
    <source>
        <dbReference type="ARBA" id="ARBA00023237"/>
    </source>
</evidence>
<keyword evidence="8 10" id="KW-0472">Membrane</keyword>
<evidence type="ECO:0000313" key="15">
    <source>
        <dbReference type="Proteomes" id="UP000242642"/>
    </source>
</evidence>
<dbReference type="PANTHER" id="PTHR30069">
    <property type="entry name" value="TONB-DEPENDENT OUTER MEMBRANE RECEPTOR"/>
    <property type="match status" value="1"/>
</dbReference>
<evidence type="ECO:0000256" key="8">
    <source>
        <dbReference type="ARBA" id="ARBA00023136"/>
    </source>
</evidence>
<dbReference type="InterPro" id="IPR000531">
    <property type="entry name" value="Beta-barrel_TonB"/>
</dbReference>
<dbReference type="InterPro" id="IPR037066">
    <property type="entry name" value="Plug_dom_sf"/>
</dbReference>
<proteinExistence type="inferred from homology"/>
<dbReference type="InterPro" id="IPR039426">
    <property type="entry name" value="TonB-dep_rcpt-like"/>
</dbReference>
<reference evidence="14" key="1">
    <citation type="submission" date="2016-10" db="EMBL/GenBank/DDBJ databases">
        <authorList>
            <person name="de Groot N.N."/>
        </authorList>
    </citation>
    <scope>NUCLEOTIDE SEQUENCE [LARGE SCALE GENOMIC DNA]</scope>
    <source>
        <strain evidence="14">DSM 18579</strain>
    </source>
</reference>
<dbReference type="InterPro" id="IPR011276">
    <property type="entry name" value="TonB_haem/Hb_rcpt"/>
</dbReference>
<organism evidence="14 15">
    <name type="scientific">Thorsellia anophelis DSM 18579</name>
    <dbReference type="NCBI Taxonomy" id="1123402"/>
    <lineage>
        <taxon>Bacteria</taxon>
        <taxon>Pseudomonadati</taxon>
        <taxon>Pseudomonadota</taxon>
        <taxon>Gammaproteobacteria</taxon>
        <taxon>Enterobacterales</taxon>
        <taxon>Thorselliaceae</taxon>
        <taxon>Thorsellia</taxon>
    </lineage>
</organism>
<keyword evidence="9 10" id="KW-0998">Cell outer membrane</keyword>
<dbReference type="SUPFAM" id="SSF56935">
    <property type="entry name" value="Porins"/>
    <property type="match status" value="1"/>
</dbReference>
<comment type="subcellular location">
    <subcellularLocation>
        <location evidence="1 10">Cell outer membrane</location>
        <topology evidence="1 10">Multi-pass membrane protein</topology>
    </subcellularLocation>
</comment>
<sequence length="725" mass="81222">MPLPYKNHVSIQTYKFNTITKKNSKNLALKEKRLQLCHPLRWYNLKTCLKLTLCYVITTSISIADSHETISIHSTGNARDTFTLPMQTTIIDASDLQHHFASNITDLVKMLAGIEVSGTSRANGQSISMRGYGSNGVLVLVDGIAQGINTGHTDGLFVDSSLIKSVEIVRGPNALLYGSGALGGVVAYQTVDANDLLRPDANLGFHHFLETQSGNNSFGSGMSIYGRSDTYDGILSLVYRDVGDIKQSTLNSPNNEEIINILAKGKYNITDEHKIGGQLRFYNNQALQPRNPQQNAQRPGTESTADILKATLVDRTTNQHDVQVNYGYIPSNQKLINLETMLHHRMIEINETRKNTAMSSAKEKRKQTTDGIKLTNRSQLLWPQRLTQDLIYGTEYYQEKQIPNAAASPLFPDATINFTGVWFQDELTLHQVPITLLLGTRYDNYEAKSPIHKAVKANNWSSRAGITYSPTHWLSLFTSYAEAFRAPSLGELYLDSVHFSFGPNYTNYFIPNPNLRPEHNQTVELGFGLRFDDKLIQNDNFTLKLSYFDTKARDYISRTVDMNFTTPPFPFPPNMPWGVGSTNSINIDSASISGYDAQLQYQTAYFDSKLNYSRVKGKDDNTGKWIDDIMPDSISSYITIPLGETNLNLSWQGKFVGRTTRINKGTVPQSGYGLHNLYLNYENSIIIPNITIALGFDNLTDKSYYSPLGVPGTKRNVMVKASYRF</sequence>
<dbReference type="PROSITE" id="PS52016">
    <property type="entry name" value="TONB_DEPENDENT_REC_3"/>
    <property type="match status" value="1"/>
</dbReference>
<feature type="domain" description="TonB-dependent receptor plug" evidence="13">
    <location>
        <begin position="83"/>
        <end position="185"/>
    </location>
</feature>
<keyword evidence="4 10" id="KW-1134">Transmembrane beta strand</keyword>
<evidence type="ECO:0000256" key="2">
    <source>
        <dbReference type="ARBA" id="ARBA00009810"/>
    </source>
</evidence>
<feature type="domain" description="TonB-dependent receptor-like beta-barrel" evidence="12">
    <location>
        <begin position="275"/>
        <end position="699"/>
    </location>
</feature>
<keyword evidence="14" id="KW-0675">Receptor</keyword>
<dbReference type="NCBIfam" id="TIGR01786">
    <property type="entry name" value="TonB-hemlactrns"/>
    <property type="match status" value="1"/>
</dbReference>
<accession>A0A1I0EUG5</accession>
<gene>
    <name evidence="14" type="ORF">SAMN02583745_02529</name>
</gene>
<dbReference type="Pfam" id="PF00593">
    <property type="entry name" value="TonB_dep_Rec_b-barrel"/>
    <property type="match status" value="1"/>
</dbReference>
<dbReference type="InterPro" id="IPR010949">
    <property type="entry name" value="TonB_Hb/transfer/lactofer_rcpt"/>
</dbReference>
<keyword evidence="7 11" id="KW-0798">TonB box</keyword>
<dbReference type="CDD" id="cd01347">
    <property type="entry name" value="ligand_gated_channel"/>
    <property type="match status" value="1"/>
</dbReference>
<evidence type="ECO:0000256" key="4">
    <source>
        <dbReference type="ARBA" id="ARBA00022452"/>
    </source>
</evidence>
<dbReference type="Gene3D" id="2.170.130.10">
    <property type="entry name" value="TonB-dependent receptor, plug domain"/>
    <property type="match status" value="1"/>
</dbReference>
<evidence type="ECO:0000256" key="11">
    <source>
        <dbReference type="RuleBase" id="RU003357"/>
    </source>
</evidence>
<dbReference type="RefSeq" id="WP_093321765.1">
    <property type="nucleotide sequence ID" value="NZ_FOHV01000031.1"/>
</dbReference>
<keyword evidence="5 10" id="KW-0812">Transmembrane</keyword>
<dbReference type="STRING" id="1123402.SAMN02583745_02529"/>
<name>A0A1I0EUG5_9GAMM</name>
<dbReference type="Gene3D" id="2.40.170.20">
    <property type="entry name" value="TonB-dependent receptor, beta-barrel domain"/>
    <property type="match status" value="1"/>
</dbReference>
<dbReference type="PANTHER" id="PTHR30069:SF41">
    <property type="entry name" value="HEME_HEMOPEXIN UTILIZATION PROTEIN C"/>
    <property type="match status" value="1"/>
</dbReference>
<dbReference type="AlphaFoldDB" id="A0A1I0EUG5"/>
<evidence type="ECO:0000259" key="13">
    <source>
        <dbReference type="Pfam" id="PF07715"/>
    </source>
</evidence>
<evidence type="ECO:0000256" key="3">
    <source>
        <dbReference type="ARBA" id="ARBA00022448"/>
    </source>
</evidence>
<dbReference type="EMBL" id="FOHV01000031">
    <property type="protein sequence ID" value="SET49080.1"/>
    <property type="molecule type" value="Genomic_DNA"/>
</dbReference>
<dbReference type="InterPro" id="IPR012910">
    <property type="entry name" value="Plug_dom"/>
</dbReference>
<dbReference type="GO" id="GO:0015232">
    <property type="term" value="F:heme transmembrane transporter activity"/>
    <property type="evidence" value="ECO:0007669"/>
    <property type="project" value="InterPro"/>
</dbReference>
<comment type="similarity">
    <text evidence="2 10 11">Belongs to the TonB-dependent receptor family.</text>
</comment>
<evidence type="ECO:0000256" key="5">
    <source>
        <dbReference type="ARBA" id="ARBA00022692"/>
    </source>
</evidence>
<evidence type="ECO:0000256" key="7">
    <source>
        <dbReference type="ARBA" id="ARBA00023077"/>
    </source>
</evidence>
<evidence type="ECO:0000259" key="12">
    <source>
        <dbReference type="Pfam" id="PF00593"/>
    </source>
</evidence>
<evidence type="ECO:0000256" key="10">
    <source>
        <dbReference type="PROSITE-ProRule" id="PRU01360"/>
    </source>
</evidence>
<dbReference type="OrthoDB" id="9764669at2"/>
<evidence type="ECO:0000313" key="14">
    <source>
        <dbReference type="EMBL" id="SET49080.1"/>
    </source>
</evidence>
<keyword evidence="15" id="KW-1185">Reference proteome</keyword>
<dbReference type="GO" id="GO:0044718">
    <property type="term" value="P:siderophore transmembrane transport"/>
    <property type="evidence" value="ECO:0007669"/>
    <property type="project" value="TreeGrafter"/>
</dbReference>
<keyword evidence="6" id="KW-0732">Signal</keyword>
<dbReference type="GO" id="GO:0009279">
    <property type="term" value="C:cell outer membrane"/>
    <property type="evidence" value="ECO:0007669"/>
    <property type="project" value="UniProtKB-SubCell"/>
</dbReference>
<dbReference type="Pfam" id="PF07715">
    <property type="entry name" value="Plug"/>
    <property type="match status" value="1"/>
</dbReference>
<evidence type="ECO:0000256" key="1">
    <source>
        <dbReference type="ARBA" id="ARBA00004571"/>
    </source>
</evidence>
<dbReference type="Proteomes" id="UP000242642">
    <property type="component" value="Unassembled WGS sequence"/>
</dbReference>
<dbReference type="GO" id="GO:0015344">
    <property type="term" value="F:siderophore uptake transmembrane transporter activity"/>
    <property type="evidence" value="ECO:0007669"/>
    <property type="project" value="TreeGrafter"/>
</dbReference>
<protein>
    <submittedName>
        <fullName evidence="14">Hemoglobin/transferrin/lactoferrin receptor protein</fullName>
    </submittedName>
</protein>
<evidence type="ECO:0000256" key="6">
    <source>
        <dbReference type="ARBA" id="ARBA00022729"/>
    </source>
</evidence>
<dbReference type="NCBIfam" id="TIGR01785">
    <property type="entry name" value="TonB-hemin"/>
    <property type="match status" value="1"/>
</dbReference>
<dbReference type="InterPro" id="IPR036942">
    <property type="entry name" value="Beta-barrel_TonB_sf"/>
</dbReference>
<keyword evidence="3 10" id="KW-0813">Transport</keyword>